<dbReference type="Gene3D" id="3.40.50.170">
    <property type="entry name" value="Formyl transferase, N-terminal domain"/>
    <property type="match status" value="1"/>
</dbReference>
<keyword evidence="2" id="KW-0378">Hydrolase</keyword>
<dbReference type="PANTHER" id="PTHR42706:SF2">
    <property type="entry name" value="FORMYLTETRAHYDROFOLATE DEFORMYLASE 1, MITOCHONDRIAL-LIKE"/>
    <property type="match status" value="1"/>
</dbReference>
<sequence>MPMTVIEVEAPSPMRYMMGAAVMIIGVVLPLAYMMFRNKRVPSSSSYSKQTEFLFDPAKWPREQMDEDFSKLAKKFNAMKSLVRVPNIDPKYKIAILASKQEHCLVDLLHGWQDGRLPIHITSVISNHERGPNTHVIRFLERHGIPYYHLPTTKENKREGEILEIVGDTDFLVLARYMQVLSGDFLRSYKKDIINIHHGLLPSFKGSNPSKQAFDAGVKLIGATSHFVSEELDSGPIIEQLVERVSHRDNLRTFIQKSEDVEKRCLVKAIKSYCELRILPYEANKTVVFSYPSETSTHATPRSKDRKDDWILAKLPENRNCGKRKER</sequence>
<reference evidence="5" key="1">
    <citation type="submission" date="2023-12" db="EMBL/GenBank/DDBJ databases">
        <title>Genome assembly of Anisodus tanguticus.</title>
        <authorList>
            <person name="Wang Y.-J."/>
        </authorList>
    </citation>
    <scope>NUCLEOTIDE SEQUENCE</scope>
    <source>
        <strain evidence="5">KB-2021</strain>
        <tissue evidence="5">Leaf</tissue>
    </source>
</reference>
<evidence type="ECO:0000259" key="4">
    <source>
        <dbReference type="Pfam" id="PF00551"/>
    </source>
</evidence>
<keyword evidence="1" id="KW-0554">One-carbon metabolism</keyword>
<organism evidence="5 6">
    <name type="scientific">Anisodus tanguticus</name>
    <dbReference type="NCBI Taxonomy" id="243964"/>
    <lineage>
        <taxon>Eukaryota</taxon>
        <taxon>Viridiplantae</taxon>
        <taxon>Streptophyta</taxon>
        <taxon>Embryophyta</taxon>
        <taxon>Tracheophyta</taxon>
        <taxon>Spermatophyta</taxon>
        <taxon>Magnoliopsida</taxon>
        <taxon>eudicotyledons</taxon>
        <taxon>Gunneridae</taxon>
        <taxon>Pentapetalae</taxon>
        <taxon>asterids</taxon>
        <taxon>lamiids</taxon>
        <taxon>Solanales</taxon>
        <taxon>Solanaceae</taxon>
        <taxon>Solanoideae</taxon>
        <taxon>Hyoscyameae</taxon>
        <taxon>Anisodus</taxon>
    </lineage>
</organism>
<dbReference type="Proteomes" id="UP001291623">
    <property type="component" value="Unassembled WGS sequence"/>
</dbReference>
<dbReference type="InterPro" id="IPR004810">
    <property type="entry name" value="PurU"/>
</dbReference>
<evidence type="ECO:0000256" key="1">
    <source>
        <dbReference type="ARBA" id="ARBA00022563"/>
    </source>
</evidence>
<keyword evidence="3" id="KW-0472">Membrane</keyword>
<dbReference type="CDD" id="cd08648">
    <property type="entry name" value="FMT_core_Formyl-FH4-Hydrolase_C"/>
    <property type="match status" value="1"/>
</dbReference>
<keyword evidence="6" id="KW-1185">Reference proteome</keyword>
<dbReference type="AlphaFoldDB" id="A0AAE1VDV6"/>
<dbReference type="PRINTS" id="PR01575">
    <property type="entry name" value="FFH4HYDRLASE"/>
</dbReference>
<evidence type="ECO:0000256" key="2">
    <source>
        <dbReference type="ARBA" id="ARBA00022801"/>
    </source>
</evidence>
<dbReference type="GO" id="GO:0006730">
    <property type="term" value="P:one-carbon metabolic process"/>
    <property type="evidence" value="ECO:0007669"/>
    <property type="project" value="UniProtKB-KW"/>
</dbReference>
<dbReference type="NCBIfam" id="NF004684">
    <property type="entry name" value="PRK06027.1"/>
    <property type="match status" value="1"/>
</dbReference>
<feature type="transmembrane region" description="Helical" evidence="3">
    <location>
        <begin position="16"/>
        <end position="36"/>
    </location>
</feature>
<dbReference type="SUPFAM" id="SSF53328">
    <property type="entry name" value="Formyltransferase"/>
    <property type="match status" value="1"/>
</dbReference>
<proteinExistence type="predicted"/>
<dbReference type="PANTHER" id="PTHR42706">
    <property type="entry name" value="FORMYLTETRAHYDROFOLATE DEFORMYLASE"/>
    <property type="match status" value="1"/>
</dbReference>
<dbReference type="Pfam" id="PF00551">
    <property type="entry name" value="Formyl_trans_N"/>
    <property type="match status" value="1"/>
</dbReference>
<name>A0AAE1VDV6_9SOLA</name>
<feature type="domain" description="Formyl transferase N-terminal" evidence="4">
    <location>
        <begin position="93"/>
        <end position="270"/>
    </location>
</feature>
<dbReference type="InterPro" id="IPR036477">
    <property type="entry name" value="Formyl_transf_N_sf"/>
</dbReference>
<dbReference type="EMBL" id="JAVYJV010000008">
    <property type="protein sequence ID" value="KAK4365182.1"/>
    <property type="molecule type" value="Genomic_DNA"/>
</dbReference>
<keyword evidence="3" id="KW-1133">Transmembrane helix</keyword>
<gene>
    <name evidence="5" type="ORF">RND71_016540</name>
</gene>
<evidence type="ECO:0000256" key="3">
    <source>
        <dbReference type="SAM" id="Phobius"/>
    </source>
</evidence>
<keyword evidence="3" id="KW-0812">Transmembrane</keyword>
<dbReference type="InterPro" id="IPR002376">
    <property type="entry name" value="Formyl_transf_N"/>
</dbReference>
<comment type="caution">
    <text evidence="5">The sequence shown here is derived from an EMBL/GenBank/DDBJ whole genome shotgun (WGS) entry which is preliminary data.</text>
</comment>
<protein>
    <recommendedName>
        <fullName evidence="4">Formyl transferase N-terminal domain-containing protein</fullName>
    </recommendedName>
</protein>
<accession>A0AAE1VDV6</accession>
<evidence type="ECO:0000313" key="5">
    <source>
        <dbReference type="EMBL" id="KAK4365182.1"/>
    </source>
</evidence>
<dbReference type="GO" id="GO:0008864">
    <property type="term" value="F:formyltetrahydrofolate deformylase activity"/>
    <property type="evidence" value="ECO:0007669"/>
    <property type="project" value="InterPro"/>
</dbReference>
<evidence type="ECO:0000313" key="6">
    <source>
        <dbReference type="Proteomes" id="UP001291623"/>
    </source>
</evidence>
<dbReference type="InterPro" id="IPR041729">
    <property type="entry name" value="Formyl-FH4-Hydrolase_C"/>
</dbReference>
<dbReference type="GO" id="GO:0006189">
    <property type="term" value="P:'de novo' IMP biosynthetic process"/>
    <property type="evidence" value="ECO:0007669"/>
    <property type="project" value="InterPro"/>
</dbReference>